<dbReference type="SMART" id="SM00753">
    <property type="entry name" value="PAM"/>
    <property type="match status" value="1"/>
</dbReference>
<organism evidence="3 4">
    <name type="scientific">Curvularia clavata</name>
    <dbReference type="NCBI Taxonomy" id="95742"/>
    <lineage>
        <taxon>Eukaryota</taxon>
        <taxon>Fungi</taxon>
        <taxon>Dikarya</taxon>
        <taxon>Ascomycota</taxon>
        <taxon>Pezizomycotina</taxon>
        <taxon>Dothideomycetes</taxon>
        <taxon>Pleosporomycetidae</taxon>
        <taxon>Pleosporales</taxon>
        <taxon>Pleosporineae</taxon>
        <taxon>Pleosporaceae</taxon>
        <taxon>Curvularia</taxon>
    </lineage>
</organism>
<name>A0A9Q9DYC4_CURCL</name>
<dbReference type="PROSITE" id="PS50250">
    <property type="entry name" value="PCI"/>
    <property type="match status" value="1"/>
</dbReference>
<dbReference type="InterPro" id="IPR000717">
    <property type="entry name" value="PCI_dom"/>
</dbReference>
<feature type="region of interest" description="Disordered" evidence="1">
    <location>
        <begin position="459"/>
        <end position="505"/>
    </location>
</feature>
<feature type="region of interest" description="Disordered" evidence="1">
    <location>
        <begin position="1"/>
        <end position="30"/>
    </location>
</feature>
<sequence length="505" mass="57708">MSDDDDFMQDSGEEEYDFEYEDDDDEESGDVDIENKYYNAKQLKADDPEAAIDEFLGMPALEQEKSEWGFKGLKQAIKLEFKLARYDKAVEHYKELLTYVKSAVTRNYSEKSINNMLDFIEKAAEDADAYRCMEHFYALTLDIFQSTNNERLWLKTNIKLARLWLDRKDYRQLTEKLRELHKACQREDGTDDPSKGTYSLEVYSLEILMYAETRNNKRLKASLVPTHSIARAPLLIHGQALYQRALKVKSAVPHPKIMGIIRECENWKGAQSDFFESFKNYDEAGSLQRIQVLKYLVLATMLSGSDINPFDSQETKPYQNDPRISTMTDLVNAYQMEDIHGYERILQNNKDLLEDPFIAENIDEVTRNVRTKAIVKLVAPYTRFTLAFISKQLKISLSEVQEIVGFLIVDKRLRGKINQQNGTVEIESRTDMDRVQAMKEWSNAIGSLWQTVLNEGEGFKSDENPSQFTPGGGSGMGWNQSAMGGKGGRPRGKGPGRQVGMVGKG</sequence>
<protein>
    <submittedName>
        <fullName evidence="3">Cop9 signalosome complex subunit 2</fullName>
    </submittedName>
</protein>
<keyword evidence="4" id="KW-1185">Reference proteome</keyword>
<feature type="compositionally biased region" description="Gly residues" evidence="1">
    <location>
        <begin position="495"/>
        <end position="505"/>
    </location>
</feature>
<evidence type="ECO:0000313" key="4">
    <source>
        <dbReference type="Proteomes" id="UP001056012"/>
    </source>
</evidence>
<dbReference type="Pfam" id="PF01399">
    <property type="entry name" value="PCI"/>
    <property type="match status" value="1"/>
</dbReference>
<feature type="domain" description="PCI" evidence="2">
    <location>
        <begin position="263"/>
        <end position="431"/>
    </location>
</feature>
<dbReference type="AlphaFoldDB" id="A0A9Q9DYC4"/>
<dbReference type="SMART" id="SM00088">
    <property type="entry name" value="PINT"/>
    <property type="match status" value="1"/>
</dbReference>
<dbReference type="InterPro" id="IPR050871">
    <property type="entry name" value="26S_Proteasome/COP9_Components"/>
</dbReference>
<dbReference type="OrthoDB" id="194139at2759"/>
<accession>A0A9Q9DYC4</accession>
<dbReference type="PANTHER" id="PTHR10678">
    <property type="entry name" value="26S PROTEASOME NON-ATPASE REGULATORY SUBUNIT 11/COP9 SIGNALOSOME COMPLEX SUBUNIT 2"/>
    <property type="match status" value="1"/>
</dbReference>
<dbReference type="InterPro" id="IPR036390">
    <property type="entry name" value="WH_DNA-bd_sf"/>
</dbReference>
<dbReference type="VEuPathDB" id="FungiDB:yc1106_09720"/>
<dbReference type="Gene3D" id="1.25.40.570">
    <property type="match status" value="1"/>
</dbReference>
<dbReference type="SUPFAM" id="SSF46785">
    <property type="entry name" value="Winged helix' DNA-binding domain"/>
    <property type="match status" value="1"/>
</dbReference>
<dbReference type="Proteomes" id="UP001056012">
    <property type="component" value="Chromosome 8"/>
</dbReference>
<reference evidence="3" key="1">
    <citation type="submission" date="2021-12" db="EMBL/GenBank/DDBJ databases">
        <title>Curvularia clavata genome.</title>
        <authorList>
            <person name="Cao Y."/>
        </authorList>
    </citation>
    <scope>NUCLEOTIDE SEQUENCE</scope>
    <source>
        <strain evidence="3">Yc1106</strain>
    </source>
</reference>
<gene>
    <name evidence="3" type="ORF">yc1106_09720</name>
</gene>
<evidence type="ECO:0000313" key="3">
    <source>
        <dbReference type="EMBL" id="USP82446.1"/>
    </source>
</evidence>
<dbReference type="EMBL" id="CP089281">
    <property type="protein sequence ID" value="USP82446.1"/>
    <property type="molecule type" value="Genomic_DNA"/>
</dbReference>
<evidence type="ECO:0000259" key="2">
    <source>
        <dbReference type="PROSITE" id="PS50250"/>
    </source>
</evidence>
<evidence type="ECO:0000256" key="1">
    <source>
        <dbReference type="SAM" id="MobiDB-lite"/>
    </source>
</evidence>
<proteinExistence type="predicted"/>